<gene>
    <name evidence="1" type="ORF">LG35_08785</name>
</gene>
<protein>
    <recommendedName>
        <fullName evidence="3">Transposase</fullName>
    </recommendedName>
</protein>
<evidence type="ECO:0008006" key="3">
    <source>
        <dbReference type="Google" id="ProtNLM"/>
    </source>
</evidence>
<proteinExistence type="predicted"/>
<keyword evidence="2" id="KW-1185">Reference proteome</keyword>
<accession>A0ABR4YHA5</accession>
<sequence length="65" mass="7564">MFRPYKVFGEKTAGPRAEDGFFRKPEGLTLFGRKNTEYLCLCVKGLRLKAYSYALFRSLAYMVEK</sequence>
<evidence type="ECO:0000313" key="2">
    <source>
        <dbReference type="Proteomes" id="UP000030889"/>
    </source>
</evidence>
<organism evidence="1 2">
    <name type="scientific">Alistipes inops</name>
    <dbReference type="NCBI Taxonomy" id="1501391"/>
    <lineage>
        <taxon>Bacteria</taxon>
        <taxon>Pseudomonadati</taxon>
        <taxon>Bacteroidota</taxon>
        <taxon>Bacteroidia</taxon>
        <taxon>Bacteroidales</taxon>
        <taxon>Rikenellaceae</taxon>
        <taxon>Alistipes</taxon>
    </lineage>
</organism>
<dbReference type="Proteomes" id="UP000030889">
    <property type="component" value="Unassembled WGS sequence"/>
</dbReference>
<evidence type="ECO:0000313" key="1">
    <source>
        <dbReference type="EMBL" id="KHE41321.1"/>
    </source>
</evidence>
<dbReference type="EMBL" id="JRGF01000012">
    <property type="protein sequence ID" value="KHE41321.1"/>
    <property type="molecule type" value="Genomic_DNA"/>
</dbReference>
<name>A0ABR4YHA5_9BACT</name>
<comment type="caution">
    <text evidence="1">The sequence shown here is derived from an EMBL/GenBank/DDBJ whole genome shotgun (WGS) entry which is preliminary data.</text>
</comment>
<reference evidence="1 2" key="1">
    <citation type="submission" date="2014-09" db="EMBL/GenBank/DDBJ databases">
        <title>Alistipes sp. 627, sp. nov., a novel member of the family Rikenellaceae isolated from human faeces.</title>
        <authorList>
            <person name="Shkoporov A.N."/>
            <person name="Chaplin A.V."/>
            <person name="Motuzova O.V."/>
            <person name="Kafarskaia L.I."/>
            <person name="Khokhlova E.V."/>
            <person name="Efimov B.A."/>
        </authorList>
    </citation>
    <scope>NUCLEOTIDE SEQUENCE [LARGE SCALE GENOMIC DNA]</scope>
    <source>
        <strain evidence="1 2">627</strain>
    </source>
</reference>